<reference evidence="1" key="1">
    <citation type="submission" date="2013-07" db="EMBL/GenBank/DDBJ databases">
        <authorList>
            <person name="Geib S."/>
        </authorList>
    </citation>
    <scope>NUCLEOTIDE SEQUENCE</scope>
</reference>
<dbReference type="GeneID" id="101454853"/>
<dbReference type="KEGG" id="ccat:101454853"/>
<name>W8BQF2_CERCA</name>
<evidence type="ECO:0000313" key="1">
    <source>
        <dbReference type="EMBL" id="JAB99038.1"/>
    </source>
</evidence>
<protein>
    <submittedName>
        <fullName evidence="1">Uncharacterized protein</fullName>
    </submittedName>
</protein>
<dbReference type="EMBL" id="GAMC01007517">
    <property type="protein sequence ID" value="JAB99038.1"/>
    <property type="molecule type" value="mRNA"/>
</dbReference>
<dbReference type="AlphaFoldDB" id="W8BQF2"/>
<dbReference type="RefSeq" id="XP_004524293.1">
    <property type="nucleotide sequence ID" value="XM_004524236.3"/>
</dbReference>
<sequence>MFVGNKNVSFVRTSGIVMSNVNTHKEMTSVNNKWVFPPKVPTPNICKYLDKDTFEAVEEKNTLRGLKKQFSGRFKRFAAKKPDTHPTIPPELKPQLKTIYVY</sequence>
<dbReference type="OrthoDB" id="6621161at2759"/>
<accession>W8BQF2</accession>
<organism evidence="1">
    <name type="scientific">Ceratitis capitata</name>
    <name type="common">Mediterranean fruit fly</name>
    <name type="synonym">Tephritis capitata</name>
    <dbReference type="NCBI Taxonomy" id="7213"/>
    <lineage>
        <taxon>Eukaryota</taxon>
        <taxon>Metazoa</taxon>
        <taxon>Ecdysozoa</taxon>
        <taxon>Arthropoda</taxon>
        <taxon>Hexapoda</taxon>
        <taxon>Insecta</taxon>
        <taxon>Pterygota</taxon>
        <taxon>Neoptera</taxon>
        <taxon>Endopterygota</taxon>
        <taxon>Diptera</taxon>
        <taxon>Brachycera</taxon>
        <taxon>Muscomorpha</taxon>
        <taxon>Tephritoidea</taxon>
        <taxon>Tephritidae</taxon>
        <taxon>Ceratitis</taxon>
        <taxon>Ceratitis</taxon>
    </lineage>
</organism>
<reference evidence="1" key="2">
    <citation type="journal article" date="2014" name="BMC Genomics">
        <title>A genomic perspective to assessing quality of mass-reared SIT flies used in Mediterranean fruit fly (Ceratitis capitata) eradication in California.</title>
        <authorList>
            <person name="Calla B."/>
            <person name="Hall B."/>
            <person name="Hou S."/>
            <person name="Geib S.M."/>
        </authorList>
    </citation>
    <scope>NUCLEOTIDE SEQUENCE</scope>
</reference>
<proteinExistence type="evidence at transcript level"/>